<sequence length="158" mass="17480">MVEVKGNNRNTILQELESIRYLLDDDASAEEPPKAAQVNSPSSQTSLFSEAEPASPTSSGARNQPSIPAARTSQTAISENNPFLPPHIRQRLTSHQPPIPGQLSSTDKTTSPPQKLHDRLVDKVLDRLQTRIEIIVREELALLSSDDKQQLLQETRPD</sequence>
<dbReference type="Proteomes" id="UP000652567">
    <property type="component" value="Unassembled WGS sequence"/>
</dbReference>
<protein>
    <submittedName>
        <fullName evidence="2">Uncharacterized protein</fullName>
    </submittedName>
</protein>
<evidence type="ECO:0000313" key="3">
    <source>
        <dbReference type="Proteomes" id="UP000652567"/>
    </source>
</evidence>
<comment type="caution">
    <text evidence="2">The sequence shown here is derived from an EMBL/GenBank/DDBJ whole genome shotgun (WGS) entry which is preliminary data.</text>
</comment>
<feature type="compositionally biased region" description="Polar residues" evidence="1">
    <location>
        <begin position="91"/>
        <end position="113"/>
    </location>
</feature>
<feature type="compositionally biased region" description="Polar residues" evidence="1">
    <location>
        <begin position="37"/>
        <end position="48"/>
    </location>
</feature>
<name>A0A928V356_9GAMM</name>
<dbReference type="RefSeq" id="WP_193910074.1">
    <property type="nucleotide sequence ID" value="NZ_PRDL01000001.1"/>
</dbReference>
<feature type="compositionally biased region" description="Polar residues" evidence="1">
    <location>
        <begin position="55"/>
        <end position="81"/>
    </location>
</feature>
<reference evidence="2" key="1">
    <citation type="submission" date="2018-07" db="EMBL/GenBank/DDBJ databases">
        <title>Genome assembly of strain Ka43.</title>
        <authorList>
            <person name="Kukolya J."/>
            <person name="Nagy I."/>
            <person name="Horvath B."/>
            <person name="Toth A."/>
        </authorList>
    </citation>
    <scope>NUCLEOTIDE SEQUENCE</scope>
    <source>
        <strain evidence="2">KB43</strain>
    </source>
</reference>
<accession>A0A928V356</accession>
<evidence type="ECO:0000256" key="1">
    <source>
        <dbReference type="SAM" id="MobiDB-lite"/>
    </source>
</evidence>
<evidence type="ECO:0000313" key="2">
    <source>
        <dbReference type="EMBL" id="MBE8717916.1"/>
    </source>
</evidence>
<keyword evidence="3" id="KW-1185">Reference proteome</keyword>
<proteinExistence type="predicted"/>
<feature type="region of interest" description="Disordered" evidence="1">
    <location>
        <begin position="24"/>
        <end position="118"/>
    </location>
</feature>
<dbReference type="AlphaFoldDB" id="A0A928V356"/>
<dbReference type="EMBL" id="PRDL01000001">
    <property type="protein sequence ID" value="MBE8717916.1"/>
    <property type="molecule type" value="Genomic_DNA"/>
</dbReference>
<organism evidence="2 3">
    <name type="scientific">Cellvibrio polysaccharolyticus</name>
    <dbReference type="NCBI Taxonomy" id="2082724"/>
    <lineage>
        <taxon>Bacteria</taxon>
        <taxon>Pseudomonadati</taxon>
        <taxon>Pseudomonadota</taxon>
        <taxon>Gammaproteobacteria</taxon>
        <taxon>Cellvibrionales</taxon>
        <taxon>Cellvibrionaceae</taxon>
        <taxon>Cellvibrio</taxon>
    </lineage>
</organism>
<gene>
    <name evidence="2" type="ORF">C4F51_12050</name>
</gene>